<accession>A0ACD5UTZ2</accession>
<sequence>MAAMPNRVGVGGSILLLDRKPYFTASGNDTTATAKSKDGNTMAVSFWVADPPQLSIFSIHCTYPDGERCLFSIWPRVVGADGPFVLLRGVFDSSYSRREYFLYKAAAPSSPERIPGPDDRDDLVDVRELGILTQGNNYLLAALRDAPSSESSDGYQLRIYSSETKSWTTRTLPNPCPGIDRVMPDKVIRLGGTQLGWVDLSHGILVCDLPLLLQHKQDGAAATAAGFFIPLPEPLPGNRYKLKYPIPPTQKVRKSPLADPPYSSASWFRDLTCVNGGGVLKFVEMENPPENNEDNVIYGSDLLMSLKRKAIDGNPKQQLSCFRDAWRAVTWTLKLVSSLPTDLVWHKTSQARVAEIKEKEGTQRLTDLYSAFPILSPDDDASILHLKSVLEPSQRGGMVVAVDIGNKSLKAIEPYCLPDAYAYHRPEHPFRACTLSRHLDMTNPGIQVSAYRKITEASNSANHPGETSICRVGSCKPLPSISETLSNIRRTLTEAGIYHPENNLPQQQYFSKWDYAPGHLSSALQNNVPQQQYFNKPDGPSGPGYASLASLHGRHNYQPLWPPSNHQLTPSSEFGPHEAPQPCFNSYHGASYHGYSQPPNLFAYGAHTGYDNYRHQQLPPTLELPIGASWQHPTPPVVQRQPNIVSCCCCCTRCQPVGGIGQPTAPPAHPTCFR</sequence>
<reference evidence="1" key="2">
    <citation type="submission" date="2025-09" db="UniProtKB">
        <authorList>
            <consortium name="EnsemblPlants"/>
        </authorList>
    </citation>
    <scope>IDENTIFICATION</scope>
</reference>
<dbReference type="EnsemblPlants" id="AVESA.00010b.r2.2CG0315990.2">
    <property type="protein sequence ID" value="AVESA.00010b.r2.2CG0315990.2.CDS"/>
    <property type="gene ID" value="AVESA.00010b.r2.2CG0315990"/>
</dbReference>
<reference evidence="1" key="1">
    <citation type="submission" date="2021-05" db="EMBL/GenBank/DDBJ databases">
        <authorList>
            <person name="Scholz U."/>
            <person name="Mascher M."/>
            <person name="Fiebig A."/>
        </authorList>
    </citation>
    <scope>NUCLEOTIDE SEQUENCE [LARGE SCALE GENOMIC DNA]</scope>
</reference>
<keyword evidence="2" id="KW-1185">Reference proteome</keyword>
<protein>
    <submittedName>
        <fullName evidence="1">Uncharacterized protein</fullName>
    </submittedName>
</protein>
<dbReference type="Proteomes" id="UP001732700">
    <property type="component" value="Chromosome 2C"/>
</dbReference>
<evidence type="ECO:0000313" key="1">
    <source>
        <dbReference type="EnsemblPlants" id="AVESA.00010b.r2.2CG0315990.2.CDS"/>
    </source>
</evidence>
<name>A0ACD5UTZ2_AVESA</name>
<evidence type="ECO:0000313" key="2">
    <source>
        <dbReference type="Proteomes" id="UP001732700"/>
    </source>
</evidence>
<proteinExistence type="predicted"/>
<organism evidence="1 2">
    <name type="scientific">Avena sativa</name>
    <name type="common">Oat</name>
    <dbReference type="NCBI Taxonomy" id="4498"/>
    <lineage>
        <taxon>Eukaryota</taxon>
        <taxon>Viridiplantae</taxon>
        <taxon>Streptophyta</taxon>
        <taxon>Embryophyta</taxon>
        <taxon>Tracheophyta</taxon>
        <taxon>Spermatophyta</taxon>
        <taxon>Magnoliopsida</taxon>
        <taxon>Liliopsida</taxon>
        <taxon>Poales</taxon>
        <taxon>Poaceae</taxon>
        <taxon>BOP clade</taxon>
        <taxon>Pooideae</taxon>
        <taxon>Poodae</taxon>
        <taxon>Poeae</taxon>
        <taxon>Poeae Chloroplast Group 1 (Aveneae type)</taxon>
        <taxon>Aveninae</taxon>
        <taxon>Avena</taxon>
    </lineage>
</organism>